<evidence type="ECO:0000313" key="1">
    <source>
        <dbReference type="EMBL" id="GGI53258.1"/>
    </source>
</evidence>
<dbReference type="AlphaFoldDB" id="A0A8J3B1D0"/>
<evidence type="ECO:0000313" key="2">
    <source>
        <dbReference type="Proteomes" id="UP000627205"/>
    </source>
</evidence>
<protein>
    <submittedName>
        <fullName evidence="1">Uncharacterized protein</fullName>
    </submittedName>
</protein>
<gene>
    <name evidence="1" type="ORF">GCM10011430_04320</name>
</gene>
<comment type="caution">
    <text evidence="1">The sequence shown here is derived from an EMBL/GenBank/DDBJ whole genome shotgun (WGS) entry which is preliminary data.</text>
</comment>
<dbReference type="EMBL" id="BMDP01000001">
    <property type="protein sequence ID" value="GGI53258.1"/>
    <property type="molecule type" value="Genomic_DNA"/>
</dbReference>
<name>A0A8J3B1D0_9BURK</name>
<keyword evidence="2" id="KW-1185">Reference proteome</keyword>
<dbReference type="RefSeq" id="WP_188419323.1">
    <property type="nucleotide sequence ID" value="NZ_BMDP01000001.1"/>
</dbReference>
<sequence>MATPEELLHRLEAIQTRFTAEGLSPRVRDELEAIEEALVLSRQENPDVDYDDVSDDIVDFSIFAFGGCY</sequence>
<organism evidence="1 2">
    <name type="scientific">Oxalicibacterium solurbis</name>
    <dbReference type="NCBI Taxonomy" id="69280"/>
    <lineage>
        <taxon>Bacteria</taxon>
        <taxon>Pseudomonadati</taxon>
        <taxon>Pseudomonadota</taxon>
        <taxon>Betaproteobacteria</taxon>
        <taxon>Burkholderiales</taxon>
        <taxon>Oxalobacteraceae</taxon>
        <taxon>Oxalicibacterium</taxon>
    </lineage>
</organism>
<reference evidence="1" key="1">
    <citation type="journal article" date="2014" name="Int. J. Syst. Evol. Microbiol.">
        <title>Complete genome sequence of Corynebacterium casei LMG S-19264T (=DSM 44701T), isolated from a smear-ripened cheese.</title>
        <authorList>
            <consortium name="US DOE Joint Genome Institute (JGI-PGF)"/>
            <person name="Walter F."/>
            <person name="Albersmeier A."/>
            <person name="Kalinowski J."/>
            <person name="Ruckert C."/>
        </authorList>
    </citation>
    <scope>NUCLEOTIDE SEQUENCE</scope>
    <source>
        <strain evidence="1">CCM 7664</strain>
    </source>
</reference>
<dbReference type="Proteomes" id="UP000627205">
    <property type="component" value="Unassembled WGS sequence"/>
</dbReference>
<accession>A0A8J3B1D0</accession>
<proteinExistence type="predicted"/>
<reference evidence="1" key="2">
    <citation type="submission" date="2020-09" db="EMBL/GenBank/DDBJ databases">
        <authorList>
            <person name="Sun Q."/>
            <person name="Sedlacek I."/>
        </authorList>
    </citation>
    <scope>NUCLEOTIDE SEQUENCE</scope>
    <source>
        <strain evidence="1">CCM 7664</strain>
    </source>
</reference>